<feature type="transmembrane region" description="Helical" evidence="1">
    <location>
        <begin position="149"/>
        <end position="170"/>
    </location>
</feature>
<protein>
    <recommendedName>
        <fullName evidence="4">Yip1 domain-containing protein</fullName>
    </recommendedName>
</protein>
<feature type="transmembrane region" description="Helical" evidence="1">
    <location>
        <begin position="62"/>
        <end position="85"/>
    </location>
</feature>
<dbReference type="AlphaFoldDB" id="A0A0F5QBY2"/>
<feature type="transmembrane region" description="Helical" evidence="1">
    <location>
        <begin position="28"/>
        <end position="56"/>
    </location>
</feature>
<dbReference type="EMBL" id="LANJ01000016">
    <property type="protein sequence ID" value="KKC38211.1"/>
    <property type="molecule type" value="Genomic_DNA"/>
</dbReference>
<proteinExistence type="predicted"/>
<evidence type="ECO:0000313" key="2">
    <source>
        <dbReference type="EMBL" id="KKC38211.1"/>
    </source>
</evidence>
<dbReference type="Proteomes" id="UP000033411">
    <property type="component" value="Unassembled WGS sequence"/>
</dbReference>
<reference evidence="2 3" key="1">
    <citation type="submission" date="2015-03" db="EMBL/GenBank/DDBJ databases">
        <authorList>
            <person name="Lepp D."/>
            <person name="Hassan Y.I."/>
            <person name="Li X.-Z."/>
            <person name="Zhou T."/>
        </authorList>
    </citation>
    <scope>NUCLEOTIDE SEQUENCE [LARGE SCALE GENOMIC DNA]</scope>
    <source>
        <strain evidence="2 3">E84</strain>
    </source>
</reference>
<organism evidence="2 3">
    <name type="scientific">Devosia epidermidihirudinis</name>
    <dbReference type="NCBI Taxonomy" id="1293439"/>
    <lineage>
        <taxon>Bacteria</taxon>
        <taxon>Pseudomonadati</taxon>
        <taxon>Pseudomonadota</taxon>
        <taxon>Alphaproteobacteria</taxon>
        <taxon>Hyphomicrobiales</taxon>
        <taxon>Devosiaceae</taxon>
        <taxon>Devosia</taxon>
    </lineage>
</organism>
<name>A0A0F5QBY2_9HYPH</name>
<comment type="caution">
    <text evidence="2">The sequence shown here is derived from an EMBL/GenBank/DDBJ whole genome shotgun (WGS) entry which is preliminary data.</text>
</comment>
<keyword evidence="1" id="KW-0472">Membrane</keyword>
<feature type="transmembrane region" description="Helical" evidence="1">
    <location>
        <begin position="119"/>
        <end position="137"/>
    </location>
</feature>
<dbReference type="RefSeq" id="WP_046139034.1">
    <property type="nucleotide sequence ID" value="NZ_LANJ01000016.1"/>
</dbReference>
<dbReference type="OrthoDB" id="7949537at2"/>
<dbReference type="PATRIC" id="fig|1293439.3.peg.1896"/>
<sequence length="180" mass="19312">MKIWSAISRAFLGWLLIIKGDTGWREHFTISVAGFATALVVFLFFGFLAIAAASTYQGMPGVLGILDALLAQCLWIAAILISIRVTAAILKSKTKTFELLIPAIYLMVAYLLVGSVLNLVLPLAVLLVSVALLYPFYRLGRVAGGWPWANAAAFAVLTVVLLVGLPWALYMLSSTAAPLA</sequence>
<accession>A0A0F5QBY2</accession>
<evidence type="ECO:0000256" key="1">
    <source>
        <dbReference type="SAM" id="Phobius"/>
    </source>
</evidence>
<evidence type="ECO:0000313" key="3">
    <source>
        <dbReference type="Proteomes" id="UP000033411"/>
    </source>
</evidence>
<gene>
    <name evidence="2" type="ORF">WH87_11505</name>
</gene>
<keyword evidence="3" id="KW-1185">Reference proteome</keyword>
<dbReference type="STRING" id="1293439.WH87_11505"/>
<keyword evidence="1" id="KW-0812">Transmembrane</keyword>
<keyword evidence="1" id="KW-1133">Transmembrane helix</keyword>
<evidence type="ECO:0008006" key="4">
    <source>
        <dbReference type="Google" id="ProtNLM"/>
    </source>
</evidence>